<feature type="transmembrane region" description="Helical" evidence="10">
    <location>
        <begin position="12"/>
        <end position="30"/>
    </location>
</feature>
<protein>
    <submittedName>
        <fullName evidence="12">Sodium/proton antiporter, CPA1 family</fullName>
    </submittedName>
</protein>
<evidence type="ECO:0000313" key="13">
    <source>
        <dbReference type="Proteomes" id="UP000192455"/>
    </source>
</evidence>
<evidence type="ECO:0000256" key="4">
    <source>
        <dbReference type="ARBA" id="ARBA00022475"/>
    </source>
</evidence>
<feature type="transmembrane region" description="Helical" evidence="10">
    <location>
        <begin position="60"/>
        <end position="83"/>
    </location>
</feature>
<dbReference type="PANTHER" id="PTHR32507">
    <property type="entry name" value="NA(+)/H(+) ANTIPORTER 1"/>
    <property type="match status" value="1"/>
</dbReference>
<dbReference type="InterPro" id="IPR006153">
    <property type="entry name" value="Cation/H_exchanger_TM"/>
</dbReference>
<keyword evidence="7" id="KW-0406">Ion transport</keyword>
<dbReference type="PANTHER" id="PTHR32507:SF0">
    <property type="entry name" value="NA(+)_H(+) ANTIPORTER 2-RELATED"/>
    <property type="match status" value="1"/>
</dbReference>
<dbReference type="Proteomes" id="UP000192455">
    <property type="component" value="Unassembled WGS sequence"/>
</dbReference>
<keyword evidence="6 10" id="KW-1133">Transmembrane helix</keyword>
<keyword evidence="2" id="KW-0813">Transport</keyword>
<evidence type="ECO:0000256" key="5">
    <source>
        <dbReference type="ARBA" id="ARBA00022692"/>
    </source>
</evidence>
<keyword evidence="5 10" id="KW-0812">Transmembrane</keyword>
<dbReference type="Pfam" id="PF00999">
    <property type="entry name" value="Na_H_Exchanger"/>
    <property type="match status" value="1"/>
</dbReference>
<dbReference type="InterPro" id="IPR036291">
    <property type="entry name" value="NAD(P)-bd_dom_sf"/>
</dbReference>
<dbReference type="OrthoDB" id="570124at2"/>
<feature type="transmembrane region" description="Helical" evidence="10">
    <location>
        <begin position="228"/>
        <end position="246"/>
    </location>
</feature>
<feature type="region of interest" description="Disordered" evidence="9">
    <location>
        <begin position="595"/>
        <end position="623"/>
    </location>
</feature>
<dbReference type="EMBL" id="FTPS01000001">
    <property type="protein sequence ID" value="SIT76211.1"/>
    <property type="molecule type" value="Genomic_DNA"/>
</dbReference>
<feature type="transmembrane region" description="Helical" evidence="10">
    <location>
        <begin position="338"/>
        <end position="357"/>
    </location>
</feature>
<keyword evidence="8 10" id="KW-0472">Membrane</keyword>
<feature type="transmembrane region" description="Helical" evidence="10">
    <location>
        <begin position="195"/>
        <end position="216"/>
    </location>
</feature>
<keyword evidence="4" id="KW-1003">Cell membrane</keyword>
<feature type="transmembrane region" description="Helical" evidence="10">
    <location>
        <begin position="37"/>
        <end position="54"/>
    </location>
</feature>
<dbReference type="STRING" id="515897.SAMN05421849_0466"/>
<organism evidence="12 13">
    <name type="scientific">Pontibaca methylaminivorans</name>
    <dbReference type="NCBI Taxonomy" id="515897"/>
    <lineage>
        <taxon>Bacteria</taxon>
        <taxon>Pseudomonadati</taxon>
        <taxon>Pseudomonadota</taxon>
        <taxon>Alphaproteobacteria</taxon>
        <taxon>Rhodobacterales</taxon>
        <taxon>Roseobacteraceae</taxon>
        <taxon>Pontibaca</taxon>
    </lineage>
</organism>
<dbReference type="RefSeq" id="WP_076646906.1">
    <property type="nucleotide sequence ID" value="NZ_FTPS01000001.1"/>
</dbReference>
<dbReference type="GO" id="GO:1902600">
    <property type="term" value="P:proton transmembrane transport"/>
    <property type="evidence" value="ECO:0007669"/>
    <property type="project" value="InterPro"/>
</dbReference>
<evidence type="ECO:0000256" key="10">
    <source>
        <dbReference type="SAM" id="Phobius"/>
    </source>
</evidence>
<dbReference type="SUPFAM" id="SSF51735">
    <property type="entry name" value="NAD(P)-binding Rossmann-fold domains"/>
    <property type="match status" value="1"/>
</dbReference>
<feature type="transmembrane region" description="Helical" evidence="10">
    <location>
        <begin position="124"/>
        <end position="144"/>
    </location>
</feature>
<keyword evidence="3" id="KW-0050">Antiport</keyword>
<keyword evidence="13" id="KW-1185">Reference proteome</keyword>
<feature type="domain" description="Cation/H+ exchanger transmembrane" evidence="11">
    <location>
        <begin position="28"/>
        <end position="395"/>
    </location>
</feature>
<gene>
    <name evidence="12" type="ORF">SAMN05421849_0466</name>
</gene>
<evidence type="ECO:0000256" key="3">
    <source>
        <dbReference type="ARBA" id="ARBA00022449"/>
    </source>
</evidence>
<dbReference type="GO" id="GO:0015297">
    <property type="term" value="F:antiporter activity"/>
    <property type="evidence" value="ECO:0007669"/>
    <property type="project" value="UniProtKB-KW"/>
</dbReference>
<evidence type="ECO:0000256" key="2">
    <source>
        <dbReference type="ARBA" id="ARBA00022448"/>
    </source>
</evidence>
<evidence type="ECO:0000313" key="12">
    <source>
        <dbReference type="EMBL" id="SIT76211.1"/>
    </source>
</evidence>
<dbReference type="GO" id="GO:0005886">
    <property type="term" value="C:plasma membrane"/>
    <property type="evidence" value="ECO:0007669"/>
    <property type="project" value="UniProtKB-SubCell"/>
</dbReference>
<feature type="transmembrane region" description="Helical" evidence="10">
    <location>
        <begin position="95"/>
        <end position="118"/>
    </location>
</feature>
<evidence type="ECO:0000256" key="9">
    <source>
        <dbReference type="SAM" id="MobiDB-lite"/>
    </source>
</evidence>
<dbReference type="InterPro" id="IPR038770">
    <property type="entry name" value="Na+/solute_symporter_sf"/>
</dbReference>
<feature type="transmembrane region" description="Helical" evidence="10">
    <location>
        <begin position="279"/>
        <end position="297"/>
    </location>
</feature>
<evidence type="ECO:0000256" key="7">
    <source>
        <dbReference type="ARBA" id="ARBA00023065"/>
    </source>
</evidence>
<feature type="transmembrane region" description="Helical" evidence="10">
    <location>
        <begin position="156"/>
        <end position="180"/>
    </location>
</feature>
<dbReference type="AlphaFoldDB" id="A0A1R3WE47"/>
<reference evidence="12 13" key="1">
    <citation type="submission" date="2017-01" db="EMBL/GenBank/DDBJ databases">
        <authorList>
            <person name="Mah S.A."/>
            <person name="Swanson W.J."/>
            <person name="Moy G.W."/>
            <person name="Vacquier V.D."/>
        </authorList>
    </citation>
    <scope>NUCLEOTIDE SEQUENCE [LARGE SCALE GENOMIC DNA]</scope>
    <source>
        <strain evidence="12 13">DSM 21219</strain>
    </source>
</reference>
<feature type="transmembrane region" description="Helical" evidence="10">
    <location>
        <begin position="369"/>
        <end position="389"/>
    </location>
</feature>
<name>A0A1R3WE47_9RHOB</name>
<evidence type="ECO:0000256" key="6">
    <source>
        <dbReference type="ARBA" id="ARBA00022989"/>
    </source>
</evidence>
<accession>A0A1R3WE47</accession>
<proteinExistence type="predicted"/>
<feature type="transmembrane region" description="Helical" evidence="10">
    <location>
        <begin position="309"/>
        <end position="329"/>
    </location>
</feature>
<evidence type="ECO:0000256" key="1">
    <source>
        <dbReference type="ARBA" id="ARBA00004651"/>
    </source>
</evidence>
<sequence>MDMTDPAQMTPITAFALVGVLGVGAQWIAWRLRIPGIVLMLGVGLLVGPVLGIFNPQRDIGPIVAPMISIAVAIILFEGGLTLNYRSLRDAARGVVRLVVIGAPIGWVLSALALHWIAGLSWPSSAVFGGLMIVTGPTVIAPLLRHARLKRRPAAFLQWEAIVNDPVGAMVAVLALQVVLVLEADATRAQAMRDLGIGILAATLLGLLAAKLITWAFSRAKVPEYMKVPVLFVVLLAVFALADFGLHESGLLAVTIMGLWIANAGLASFTELRRFKEHATLLLVSGVFILMGAGMSLETLGRLDWRAGLFILVVILLVRPATVLISLAFGDVPWKERLLVAFTGPRGVVMVAVAGLFGDRLVAQGIEDAVLIAPLSFALVLVTVIVHGFGLTPLARLLGATATGTPGVLIVGGSPWSVAFGEVLQKLELPVLIADTNHGHLRGVRSAGLPHYFGDILSEAAEHNLDFVAYHQVIAITDNDAYNTLVCTDFGHKYGREYVFQPNRVRQESRRHELPATLGGRILRGNMSYYEHNHLVAIGWKFRVTKLTEEFSLADWRQKNPEALPMAAYDGKGGLHVFEEGPELAVPPGNRLVALYPPEPPGQGAGRAVQPPESPQAEQGERH</sequence>
<evidence type="ECO:0000256" key="8">
    <source>
        <dbReference type="ARBA" id="ARBA00023136"/>
    </source>
</evidence>
<evidence type="ECO:0000259" key="11">
    <source>
        <dbReference type="Pfam" id="PF00999"/>
    </source>
</evidence>
<comment type="subcellular location">
    <subcellularLocation>
        <location evidence="1">Cell membrane</location>
        <topology evidence="1">Multi-pass membrane protein</topology>
    </subcellularLocation>
</comment>
<feature type="transmembrane region" description="Helical" evidence="10">
    <location>
        <begin position="252"/>
        <end position="272"/>
    </location>
</feature>
<dbReference type="Gene3D" id="1.20.1530.20">
    <property type="match status" value="1"/>
</dbReference>